<name>A0ABS9CMZ8_9FIRM</name>
<dbReference type="Gene3D" id="3.40.50.300">
    <property type="entry name" value="P-loop containing nucleotide triphosphate hydrolases"/>
    <property type="match status" value="1"/>
</dbReference>
<sequence length="288" mass="32373">MFTYDFKIADCTIRLCHPQEILLNDSFRPFRTTAEKPDWVVSFHACDRLEFPQYKSICSNISFSVYAEAGGFLRRYHDHKEADRPYALGRIDAKSHTETVDYLADSHIFFSESQNSFSHIGLEELLIHRSRIILHASFIGSAWGGLLFSGVSGIGKSTQADLWAAREGSEIINGDRPILGKVDGVWQAWGSPYAGSSGYHVQKGLPIAAIAVLEQGSENKARRLSVREAFHRLFPAVTVNNWNRWYVERAIDLVSQLAASVPVFHLTCTPDHRAVETFKAQLMKEVLG</sequence>
<evidence type="ECO:0000313" key="2">
    <source>
        <dbReference type="Proteomes" id="UP001299220"/>
    </source>
</evidence>
<accession>A0ABS9CMZ8</accession>
<dbReference type="RefSeq" id="WP_235323556.1">
    <property type="nucleotide sequence ID" value="NZ_JAFBIT010000002.1"/>
</dbReference>
<proteinExistence type="predicted"/>
<organism evidence="1 2">
    <name type="scientific">Anaeromassilibacillus senegalensis</name>
    <dbReference type="NCBI Taxonomy" id="1673717"/>
    <lineage>
        <taxon>Bacteria</taxon>
        <taxon>Bacillati</taxon>
        <taxon>Bacillota</taxon>
        <taxon>Clostridia</taxon>
        <taxon>Eubacteriales</taxon>
        <taxon>Acutalibacteraceae</taxon>
        <taxon>Anaeromassilibacillus</taxon>
    </lineage>
</organism>
<evidence type="ECO:0000313" key="1">
    <source>
        <dbReference type="EMBL" id="MCF2652505.1"/>
    </source>
</evidence>
<dbReference type="SUPFAM" id="SSF53795">
    <property type="entry name" value="PEP carboxykinase-like"/>
    <property type="match status" value="1"/>
</dbReference>
<gene>
    <name evidence="1" type="ORF">JQM67_07815</name>
</gene>
<keyword evidence="2" id="KW-1185">Reference proteome</keyword>
<dbReference type="InterPro" id="IPR027417">
    <property type="entry name" value="P-loop_NTPase"/>
</dbReference>
<protein>
    <recommendedName>
        <fullName evidence="3">SynChlorMet cassette protein ScmC</fullName>
    </recommendedName>
</protein>
<dbReference type="Proteomes" id="UP001299220">
    <property type="component" value="Unassembled WGS sequence"/>
</dbReference>
<evidence type="ECO:0008006" key="3">
    <source>
        <dbReference type="Google" id="ProtNLM"/>
    </source>
</evidence>
<dbReference type="EMBL" id="JAFBIT010000002">
    <property type="protein sequence ID" value="MCF2652505.1"/>
    <property type="molecule type" value="Genomic_DNA"/>
</dbReference>
<reference evidence="1 2" key="1">
    <citation type="submission" date="2020-12" db="EMBL/GenBank/DDBJ databases">
        <title>Whole genome sequences of gut porcine anaerobes.</title>
        <authorList>
            <person name="Kubasova T."/>
            <person name="Jahodarova E."/>
            <person name="Rychlik I."/>
        </authorList>
    </citation>
    <scope>NUCLEOTIDE SEQUENCE [LARGE SCALE GENOMIC DNA]</scope>
    <source>
        <strain evidence="1 2">An867</strain>
    </source>
</reference>
<comment type="caution">
    <text evidence="1">The sequence shown here is derived from an EMBL/GenBank/DDBJ whole genome shotgun (WGS) entry which is preliminary data.</text>
</comment>